<protein>
    <submittedName>
        <fullName evidence="3">Coronin</fullName>
    </submittedName>
</protein>
<sequence length="154" mass="17637">MLVKKNINYPSQGDRIINTYEVSEEEPHLFACAPFKMETALQGVSFLPKRVCDVRAVEVARAWRLTDHSVEGLTFTVPRVKMEFFQDDLYPPTQVTWKPTMTAAEWLSGSNRQAETISLRPPDMTPCKTQGRELFINFSCCFIVVVKVTIVIEY</sequence>
<dbReference type="SMART" id="SM01167">
    <property type="entry name" value="DUF1900"/>
    <property type="match status" value="1"/>
</dbReference>
<gene>
    <name evidence="3" type="ORF">ElyMa_002990900</name>
</gene>
<keyword evidence="2" id="KW-1133">Transmembrane helix</keyword>
<dbReference type="Proteomes" id="UP000762676">
    <property type="component" value="Unassembled WGS sequence"/>
</dbReference>
<dbReference type="EMBL" id="BMAT01006167">
    <property type="protein sequence ID" value="GFS07500.1"/>
    <property type="molecule type" value="Genomic_DNA"/>
</dbReference>
<dbReference type="PANTHER" id="PTHR10856:SF20">
    <property type="entry name" value="CORONIN-7"/>
    <property type="match status" value="1"/>
</dbReference>
<dbReference type="InterPro" id="IPR015943">
    <property type="entry name" value="WD40/YVTN_repeat-like_dom_sf"/>
</dbReference>
<comment type="similarity">
    <text evidence="1">Belongs to the WD repeat coronin family.</text>
</comment>
<organism evidence="3 4">
    <name type="scientific">Elysia marginata</name>
    <dbReference type="NCBI Taxonomy" id="1093978"/>
    <lineage>
        <taxon>Eukaryota</taxon>
        <taxon>Metazoa</taxon>
        <taxon>Spiralia</taxon>
        <taxon>Lophotrochozoa</taxon>
        <taxon>Mollusca</taxon>
        <taxon>Gastropoda</taxon>
        <taxon>Heterobranchia</taxon>
        <taxon>Euthyneura</taxon>
        <taxon>Panpulmonata</taxon>
        <taxon>Sacoglossa</taxon>
        <taxon>Placobranchoidea</taxon>
        <taxon>Plakobranchidae</taxon>
        <taxon>Elysia</taxon>
    </lineage>
</organism>
<evidence type="ECO:0000256" key="1">
    <source>
        <dbReference type="ARBA" id="ARBA00009482"/>
    </source>
</evidence>
<dbReference type="Pfam" id="PF16300">
    <property type="entry name" value="WD40_4"/>
    <property type="match status" value="1"/>
</dbReference>
<evidence type="ECO:0000313" key="3">
    <source>
        <dbReference type="EMBL" id="GFS07500.1"/>
    </source>
</evidence>
<proteinExistence type="inferred from homology"/>
<keyword evidence="4" id="KW-1185">Reference proteome</keyword>
<dbReference type="InterPro" id="IPR015505">
    <property type="entry name" value="Coronin"/>
</dbReference>
<evidence type="ECO:0000256" key="2">
    <source>
        <dbReference type="SAM" id="Phobius"/>
    </source>
</evidence>
<feature type="transmembrane region" description="Helical" evidence="2">
    <location>
        <begin position="134"/>
        <end position="152"/>
    </location>
</feature>
<keyword evidence="2" id="KW-0472">Membrane</keyword>
<reference evidence="3 4" key="1">
    <citation type="journal article" date="2021" name="Elife">
        <title>Chloroplast acquisition without the gene transfer in kleptoplastic sea slugs, Plakobranchus ocellatus.</title>
        <authorList>
            <person name="Maeda T."/>
            <person name="Takahashi S."/>
            <person name="Yoshida T."/>
            <person name="Shimamura S."/>
            <person name="Takaki Y."/>
            <person name="Nagai Y."/>
            <person name="Toyoda A."/>
            <person name="Suzuki Y."/>
            <person name="Arimoto A."/>
            <person name="Ishii H."/>
            <person name="Satoh N."/>
            <person name="Nishiyama T."/>
            <person name="Hasebe M."/>
            <person name="Maruyama T."/>
            <person name="Minagawa J."/>
            <person name="Obokata J."/>
            <person name="Shigenobu S."/>
        </authorList>
    </citation>
    <scope>NUCLEOTIDE SEQUENCE [LARGE SCALE GENOMIC DNA]</scope>
</reference>
<evidence type="ECO:0000313" key="4">
    <source>
        <dbReference type="Proteomes" id="UP000762676"/>
    </source>
</evidence>
<dbReference type="PANTHER" id="PTHR10856">
    <property type="entry name" value="CORONIN"/>
    <property type="match status" value="1"/>
</dbReference>
<dbReference type="Gene3D" id="2.130.10.10">
    <property type="entry name" value="YVTN repeat-like/Quinoprotein amine dehydrogenase"/>
    <property type="match status" value="1"/>
</dbReference>
<accession>A0AAV4IBR4</accession>
<dbReference type="AlphaFoldDB" id="A0AAV4IBR4"/>
<keyword evidence="2" id="KW-0812">Transmembrane</keyword>
<name>A0AAV4IBR4_9GAST</name>
<comment type="caution">
    <text evidence="3">The sequence shown here is derived from an EMBL/GenBank/DDBJ whole genome shotgun (WGS) entry which is preliminary data.</text>
</comment>